<proteinExistence type="evidence at protein level"/>
<evidence type="ECO:0000313" key="1">
    <source>
        <dbReference type="EMBL" id="PVE49933.1"/>
    </source>
</evidence>
<evidence type="ECO:0007829" key="4">
    <source>
        <dbReference type="PDB" id="8ZIR"/>
    </source>
</evidence>
<accession>A0AA92H752</accession>
<name>A0AA92H752_RHIRH</name>
<protein>
    <submittedName>
        <fullName evidence="1">Uncharacterized protein</fullName>
    </submittedName>
</protein>
<organism evidence="1 2">
    <name type="scientific">Rhizobium rhizogenes</name>
    <name type="common">Agrobacterium rhizogenes</name>
    <dbReference type="NCBI Taxonomy" id="359"/>
    <lineage>
        <taxon>Bacteria</taxon>
        <taxon>Pseudomonadati</taxon>
        <taxon>Pseudomonadota</taxon>
        <taxon>Alphaproteobacteria</taxon>
        <taxon>Hyphomicrobiales</taxon>
        <taxon>Rhizobiaceae</taxon>
        <taxon>Rhizobium/Agrobacterium group</taxon>
        <taxon>Rhizobium</taxon>
    </lineage>
</organism>
<dbReference type="PDB" id="8ZIT">
    <property type="method" value="EM"/>
    <property type="resolution" value="3.76 A"/>
    <property type="chains" value="A/B/C/D/E/F/G/H/I/J/K/L=1-397"/>
</dbReference>
<evidence type="ECO:0000313" key="2">
    <source>
        <dbReference type="Proteomes" id="UP000244335"/>
    </source>
</evidence>
<gene>
    <name evidence="1" type="ORF">DC430_23340</name>
</gene>
<dbReference type="PDB" id="8ZIQ">
    <property type="method" value="EM"/>
    <property type="resolution" value="2.84 A"/>
    <property type="chains" value="A/B/C/D/E/F/G/H/I/J/K/L=1-397"/>
</dbReference>
<reference evidence="3 4" key="2">
    <citation type="journal article" date="2025" name="Mol. Cell">
        <title>DUF4297 and HerA form abortosome to mediate bacterial immunity against phage infection.</title>
        <authorList>
            <person name="Tang D."/>
            <person name="Liu T."/>
            <person name="Chen Y."/>
            <person name="Zhu Z."/>
            <person name="Chen H."/>
            <person name="Chen Q."/>
            <person name="Yu Y."/>
        </authorList>
    </citation>
    <scope>STRUCTURE BY ELECTRON MICROSCOPY (2.84 ANGSTROMS)</scope>
</reference>
<reference evidence="1 2" key="1">
    <citation type="submission" date="2018-04" db="EMBL/GenBank/DDBJ databases">
        <authorList>
            <person name="Hagen T."/>
        </authorList>
    </citation>
    <scope>NUCLEOTIDE SEQUENCE [LARGE SCALE GENOMIC DNA]</scope>
    <source>
        <strain evidence="1 2">TPD7009</strain>
    </source>
</reference>
<evidence type="ECO:0007829" key="3">
    <source>
        <dbReference type="PDB" id="8ZIQ"/>
    </source>
</evidence>
<dbReference type="Proteomes" id="UP000244335">
    <property type="component" value="Unassembled WGS sequence"/>
</dbReference>
<dbReference type="EMBL" id="QDFR01000015">
    <property type="protein sequence ID" value="PVE49933.1"/>
    <property type="molecule type" value="Genomic_DNA"/>
</dbReference>
<dbReference type="RefSeq" id="WP_116494585.1">
    <property type="nucleotide sequence ID" value="NZ_QDFR01000015.1"/>
</dbReference>
<dbReference type="AlphaFoldDB" id="A0AA92H752"/>
<dbReference type="SMR" id="A0AA92H752"/>
<comment type="caution">
    <text evidence="1">The sequence shown here is derived from an EMBL/GenBank/DDBJ whole genome shotgun (WGS) entry which is preliminary data.</text>
</comment>
<dbReference type="PDB" id="8ZIR">
    <property type="method" value="EM"/>
    <property type="resolution" value="3.08 A"/>
    <property type="chains" value="A/B/C/D/E/F/G/H/I/J/K/L=1-397"/>
</dbReference>
<sequence>MARTAEYSIKGYLYQFLRYLSEILAAGDGAKITIEGAIEDVDVLAAGLTTAVQCKYHEQAEKYTLGKIYKPILLMLEHFSKNSGTDPQVSYRLFCHFPGESGTKALTKDDLETVLSTKGEALRAIVARIDTSVDYDAFLDRFAIEFGPSAEDLQVAVLASLMDKGFDPDDIDAVIFPNAIQRIVDLATRSDVNDRTVEPKVFLAGLREVRRVTFTRWTRELATKGKMFSSLRKSLRPCLAHNSRGRVFVIDPLTIENFDDDIVRFIKAFVQRYSSKYLHSNPPLFMLTGDYDLSILQKRLYDAGLRCETGKVGGTDVIIKELFRRPILIRNPFRMEFSLRLAKRDEVIGGPQRRPDELFLINVADDEWKHEDVNVHGFEIERLSDLEYILQLRSDYA</sequence>
<keyword evidence="3 4" id="KW-0002">3D-structure</keyword>